<organism evidence="3 4">
    <name type="scientific">Rhodococcoides yunnanense</name>
    <dbReference type="NCBI Taxonomy" id="278209"/>
    <lineage>
        <taxon>Bacteria</taxon>
        <taxon>Bacillati</taxon>
        <taxon>Actinomycetota</taxon>
        <taxon>Actinomycetes</taxon>
        <taxon>Mycobacteriales</taxon>
        <taxon>Nocardiaceae</taxon>
        <taxon>Rhodococcoides</taxon>
    </lineage>
</organism>
<proteinExistence type="predicted"/>
<evidence type="ECO:0000259" key="2">
    <source>
        <dbReference type="PROSITE" id="PS50943"/>
    </source>
</evidence>
<comment type="caution">
    <text evidence="3">The sequence shown here is derived from an EMBL/GenBank/DDBJ whole genome shotgun (WGS) entry which is preliminary data.</text>
</comment>
<gene>
    <name evidence="3" type="ORF">R3P96_16315</name>
</gene>
<accession>A0ABU4BFA2</accession>
<evidence type="ECO:0000313" key="3">
    <source>
        <dbReference type="EMBL" id="MDV6262903.1"/>
    </source>
</evidence>
<dbReference type="CDD" id="cd00093">
    <property type="entry name" value="HTH_XRE"/>
    <property type="match status" value="1"/>
</dbReference>
<dbReference type="Proteomes" id="UP001185755">
    <property type="component" value="Unassembled WGS sequence"/>
</dbReference>
<dbReference type="Pfam" id="PF13560">
    <property type="entry name" value="HTH_31"/>
    <property type="match status" value="1"/>
</dbReference>
<keyword evidence="1" id="KW-0175">Coiled coil</keyword>
<feature type="domain" description="HTH cro/C1-type" evidence="2">
    <location>
        <begin position="43"/>
        <end position="79"/>
    </location>
</feature>
<feature type="coiled-coil region" evidence="1">
    <location>
        <begin position="176"/>
        <end position="203"/>
    </location>
</feature>
<sequence length="211" mass="23556">MTQSWAEQLVARVAGEVRRLRGKEHSGLSAAKLADRTVEIGYGISRSVVADLETGRKKTIDVPELLVLAAALGVSPAQLVFPDLPRGKVEVLPGLEQESHGALQWFSGEAGLMKPSADWTDAATEHPVEIWAREQFDPNNDRVGVTREWLQALHTMRRARVQLRTGLSARESTEHIETMQMAYEDARRRAEELFHRMTDLQMAMGEDDNDG</sequence>
<dbReference type="EMBL" id="JAWLJX010000005">
    <property type="protein sequence ID" value="MDV6262903.1"/>
    <property type="molecule type" value="Genomic_DNA"/>
</dbReference>
<dbReference type="Gene3D" id="1.10.260.40">
    <property type="entry name" value="lambda repressor-like DNA-binding domains"/>
    <property type="match status" value="1"/>
</dbReference>
<dbReference type="SUPFAM" id="SSF47413">
    <property type="entry name" value="lambda repressor-like DNA-binding domains"/>
    <property type="match status" value="1"/>
</dbReference>
<protein>
    <submittedName>
        <fullName evidence="3">Helix-turn-helix transcriptional regulator</fullName>
    </submittedName>
</protein>
<dbReference type="SMART" id="SM00530">
    <property type="entry name" value="HTH_XRE"/>
    <property type="match status" value="1"/>
</dbReference>
<dbReference type="PROSITE" id="PS50943">
    <property type="entry name" value="HTH_CROC1"/>
    <property type="match status" value="1"/>
</dbReference>
<dbReference type="RefSeq" id="WP_317565196.1">
    <property type="nucleotide sequence ID" value="NZ_JAWLJX010000005.1"/>
</dbReference>
<evidence type="ECO:0000256" key="1">
    <source>
        <dbReference type="SAM" id="Coils"/>
    </source>
</evidence>
<name>A0ABU4BFA2_9NOCA</name>
<keyword evidence="4" id="KW-1185">Reference proteome</keyword>
<dbReference type="InterPro" id="IPR010982">
    <property type="entry name" value="Lambda_DNA-bd_dom_sf"/>
</dbReference>
<evidence type="ECO:0000313" key="4">
    <source>
        <dbReference type="Proteomes" id="UP001185755"/>
    </source>
</evidence>
<reference evidence="3 4" key="1">
    <citation type="submission" date="2023-10" db="EMBL/GenBank/DDBJ databases">
        <title>Development of a sustainable strategy for remediation of hydrocarbon-contaminated territories based on the waste exchange concept.</title>
        <authorList>
            <person name="Krivoruchko A."/>
        </authorList>
    </citation>
    <scope>NUCLEOTIDE SEQUENCE [LARGE SCALE GENOMIC DNA]</scope>
    <source>
        <strain evidence="3 4">IEGM 1323</strain>
    </source>
</reference>
<dbReference type="InterPro" id="IPR001387">
    <property type="entry name" value="Cro/C1-type_HTH"/>
</dbReference>